<reference evidence="1" key="1">
    <citation type="submission" date="2020-11" db="EMBL/GenBank/DDBJ databases">
        <title>Sequencing the genomes of 1000 actinobacteria strains.</title>
        <authorList>
            <person name="Klenk H.-P."/>
        </authorList>
    </citation>
    <scope>NUCLEOTIDE SEQUENCE</scope>
    <source>
        <strain evidence="1">DSM 45356</strain>
    </source>
</reference>
<gene>
    <name evidence="1" type="ORF">IW245_000270</name>
</gene>
<keyword evidence="2" id="KW-1185">Reference proteome</keyword>
<dbReference type="Proteomes" id="UP000622552">
    <property type="component" value="Unassembled WGS sequence"/>
</dbReference>
<dbReference type="AlphaFoldDB" id="A0A8J7KII9"/>
<organism evidence="1 2">
    <name type="scientific">Longispora fulva</name>
    <dbReference type="NCBI Taxonomy" id="619741"/>
    <lineage>
        <taxon>Bacteria</taxon>
        <taxon>Bacillati</taxon>
        <taxon>Actinomycetota</taxon>
        <taxon>Actinomycetes</taxon>
        <taxon>Micromonosporales</taxon>
        <taxon>Micromonosporaceae</taxon>
        <taxon>Longispora</taxon>
    </lineage>
</organism>
<evidence type="ECO:0000313" key="2">
    <source>
        <dbReference type="Proteomes" id="UP000622552"/>
    </source>
</evidence>
<proteinExistence type="predicted"/>
<dbReference type="RefSeq" id="WP_197001356.1">
    <property type="nucleotide sequence ID" value="NZ_BONS01000026.1"/>
</dbReference>
<dbReference type="EMBL" id="JADOUF010000001">
    <property type="protein sequence ID" value="MBG6134076.1"/>
    <property type="molecule type" value="Genomic_DNA"/>
</dbReference>
<sequence length="313" mass="34835">MTANGPGRNPSSDGSAEVAQTFADALRTAVGATDLSLQRMRHRLDLLGISISVATLSYWQSGQRLPSRRHTRAVLPALESVLALPPGTLSSLVRHPGPRTRSDAPSILAEGGLWPDPARVSSLLGQVDTRWDHRLTRISQHDRVLVNADRTEHSLWSMQVLRAIVDGPDRWVAVVHRVDEPACPPPVVTGLRNCHLGRLVHDRESGLLATELLFDRPLMRGETLITEHLLTFGRPAPLAFHYERKLPYRVRMYTQEVCFASSARPRRIRSLSRPADGISWNLVRDLHLNASSRAHLVLLDADPGVYGTEWDWG</sequence>
<name>A0A8J7KII9_9ACTN</name>
<evidence type="ECO:0000313" key="1">
    <source>
        <dbReference type="EMBL" id="MBG6134076.1"/>
    </source>
</evidence>
<protein>
    <submittedName>
        <fullName evidence="1">Uncharacterized protein</fullName>
    </submittedName>
</protein>
<comment type="caution">
    <text evidence="1">The sequence shown here is derived from an EMBL/GenBank/DDBJ whole genome shotgun (WGS) entry which is preliminary data.</text>
</comment>
<accession>A0A8J7KII9</accession>